<feature type="domain" description="HTH cro/C1-type" evidence="2">
    <location>
        <begin position="4"/>
        <end position="59"/>
    </location>
</feature>
<dbReference type="InterPro" id="IPR001387">
    <property type="entry name" value="Cro/C1-type_HTH"/>
</dbReference>
<dbReference type="GO" id="GO:0003700">
    <property type="term" value="F:DNA-binding transcription factor activity"/>
    <property type="evidence" value="ECO:0007669"/>
    <property type="project" value="TreeGrafter"/>
</dbReference>
<dbReference type="InterPro" id="IPR010982">
    <property type="entry name" value="Lambda_DNA-bd_dom_sf"/>
</dbReference>
<keyword evidence="4" id="KW-1185">Reference proteome</keyword>
<proteinExistence type="predicted"/>
<reference evidence="3 4" key="1">
    <citation type="submission" date="2019-07" db="EMBL/GenBank/DDBJ databases">
        <title>Genomic Encyclopedia of Type Strains, Phase I: the one thousand microbial genomes (KMG-I) project.</title>
        <authorList>
            <person name="Kyrpides N."/>
        </authorList>
    </citation>
    <scope>NUCLEOTIDE SEQUENCE [LARGE SCALE GENOMIC DNA]</scope>
    <source>
        <strain evidence="3 4">DSM 16647</strain>
    </source>
</reference>
<dbReference type="Gene3D" id="1.10.260.40">
    <property type="entry name" value="lambda repressor-like DNA-binding domains"/>
    <property type="match status" value="1"/>
</dbReference>
<dbReference type="Proteomes" id="UP000322294">
    <property type="component" value="Unassembled WGS sequence"/>
</dbReference>
<gene>
    <name evidence="3" type="ORF">LZ11_00871</name>
</gene>
<dbReference type="SUPFAM" id="SSF47413">
    <property type="entry name" value="lambda repressor-like DNA-binding domains"/>
    <property type="match status" value="1"/>
</dbReference>
<protein>
    <submittedName>
        <fullName evidence="3">Putative transcriptional regulator</fullName>
    </submittedName>
</protein>
<dbReference type="PROSITE" id="PS50943">
    <property type="entry name" value="HTH_CROC1"/>
    <property type="match status" value="1"/>
</dbReference>
<dbReference type="EMBL" id="VNHO01000007">
    <property type="protein sequence ID" value="TYP56808.1"/>
    <property type="molecule type" value="Genomic_DNA"/>
</dbReference>
<evidence type="ECO:0000313" key="3">
    <source>
        <dbReference type="EMBL" id="TYP56808.1"/>
    </source>
</evidence>
<keyword evidence="1" id="KW-0238">DNA-binding</keyword>
<dbReference type="CDD" id="cd00093">
    <property type="entry name" value="HTH_XRE"/>
    <property type="match status" value="1"/>
</dbReference>
<organism evidence="3 4">
    <name type="scientific">Thermosediminibacter litoriperuensis</name>
    <dbReference type="NCBI Taxonomy" id="291989"/>
    <lineage>
        <taxon>Bacteria</taxon>
        <taxon>Bacillati</taxon>
        <taxon>Bacillota</taxon>
        <taxon>Clostridia</taxon>
        <taxon>Thermosediminibacterales</taxon>
        <taxon>Thermosediminibacteraceae</taxon>
        <taxon>Thermosediminibacter</taxon>
    </lineage>
</organism>
<dbReference type="InterPro" id="IPR050807">
    <property type="entry name" value="TransReg_Diox_bact_type"/>
</dbReference>
<accession>A0A5S5AVQ2</accession>
<sequence>MFKIKYTREKAGITQEKLAEKVGISRIYLNELENGRKKNPSFNLLKKIAKALEVKISDLLEEEDESA</sequence>
<dbReference type="SMART" id="SM00530">
    <property type="entry name" value="HTH_XRE"/>
    <property type="match status" value="1"/>
</dbReference>
<dbReference type="PANTHER" id="PTHR46797">
    <property type="entry name" value="HTH-TYPE TRANSCRIPTIONAL REGULATOR"/>
    <property type="match status" value="1"/>
</dbReference>
<dbReference type="PANTHER" id="PTHR46797:SF1">
    <property type="entry name" value="METHYLPHOSPHONATE SYNTHASE"/>
    <property type="match status" value="1"/>
</dbReference>
<evidence type="ECO:0000256" key="1">
    <source>
        <dbReference type="ARBA" id="ARBA00023125"/>
    </source>
</evidence>
<dbReference type="AlphaFoldDB" id="A0A5S5AVQ2"/>
<name>A0A5S5AVQ2_9FIRM</name>
<comment type="caution">
    <text evidence="3">The sequence shown here is derived from an EMBL/GenBank/DDBJ whole genome shotgun (WGS) entry which is preliminary data.</text>
</comment>
<evidence type="ECO:0000259" key="2">
    <source>
        <dbReference type="PROSITE" id="PS50943"/>
    </source>
</evidence>
<dbReference type="RefSeq" id="WP_148866663.1">
    <property type="nucleotide sequence ID" value="NZ_VNHO01000007.1"/>
</dbReference>
<dbReference type="OrthoDB" id="407979at2"/>
<dbReference type="GO" id="GO:0003677">
    <property type="term" value="F:DNA binding"/>
    <property type="evidence" value="ECO:0007669"/>
    <property type="project" value="UniProtKB-KW"/>
</dbReference>
<dbReference type="Pfam" id="PF01381">
    <property type="entry name" value="HTH_3"/>
    <property type="match status" value="1"/>
</dbReference>
<dbReference type="GO" id="GO:0005829">
    <property type="term" value="C:cytosol"/>
    <property type="evidence" value="ECO:0007669"/>
    <property type="project" value="TreeGrafter"/>
</dbReference>
<evidence type="ECO:0000313" key="4">
    <source>
        <dbReference type="Proteomes" id="UP000322294"/>
    </source>
</evidence>